<evidence type="ECO:0000313" key="3">
    <source>
        <dbReference type="Proteomes" id="UP000297776"/>
    </source>
</evidence>
<keyword evidence="1" id="KW-0812">Transmembrane</keyword>
<accession>A0A4Y8LEA6</accession>
<keyword evidence="3" id="KW-1185">Reference proteome</keyword>
<evidence type="ECO:0000256" key="1">
    <source>
        <dbReference type="SAM" id="Phobius"/>
    </source>
</evidence>
<protein>
    <submittedName>
        <fullName evidence="2">Uncharacterized protein</fullName>
    </submittedName>
</protein>
<dbReference type="GO" id="GO:0015128">
    <property type="term" value="F:gluconate transmembrane transporter activity"/>
    <property type="evidence" value="ECO:0007669"/>
    <property type="project" value="InterPro"/>
</dbReference>
<feature type="transmembrane region" description="Helical" evidence="1">
    <location>
        <begin position="41"/>
        <end position="69"/>
    </location>
</feature>
<dbReference type="GO" id="GO:0016020">
    <property type="term" value="C:membrane"/>
    <property type="evidence" value="ECO:0007669"/>
    <property type="project" value="InterPro"/>
</dbReference>
<sequence length="72" mass="7756">MIGSTLQYFTIYDVAIGLSLPNDLGFWVVNKFGKLTIPQTLKAWTVGGFLAGLTALGMVYVLSLFFGVLPGI</sequence>
<gene>
    <name evidence="2" type="ORF">E2626_11830</name>
</gene>
<keyword evidence="1" id="KW-1133">Transmembrane helix</keyword>
<evidence type="ECO:0000313" key="2">
    <source>
        <dbReference type="EMBL" id="TFE00656.1"/>
    </source>
</evidence>
<keyword evidence="1" id="KW-0472">Membrane</keyword>
<dbReference type="AlphaFoldDB" id="A0A4Y8LEA6"/>
<dbReference type="Proteomes" id="UP000297776">
    <property type="component" value="Unassembled WGS sequence"/>
</dbReference>
<dbReference type="InterPro" id="IPR003474">
    <property type="entry name" value="Glcn_transporter"/>
</dbReference>
<comment type="caution">
    <text evidence="2">The sequence shown here is derived from an EMBL/GenBank/DDBJ whole genome shotgun (WGS) entry which is preliminary data.</text>
</comment>
<reference evidence="2 3" key="1">
    <citation type="submission" date="2019-03" db="EMBL/GenBank/DDBJ databases">
        <authorList>
            <person name="Yang Y."/>
        </authorList>
    </citation>
    <scope>NUCLEOTIDE SEQUENCE [LARGE SCALE GENOMIC DNA]</scope>
    <source>
        <strain evidence="2 3">ASL-1</strain>
    </source>
</reference>
<dbReference type="OrthoDB" id="9787129at2"/>
<dbReference type="EMBL" id="SORX01000006">
    <property type="protein sequence ID" value="TFE00656.1"/>
    <property type="molecule type" value="Genomic_DNA"/>
</dbReference>
<proteinExistence type="predicted"/>
<dbReference type="Pfam" id="PF02447">
    <property type="entry name" value="GntP_permease"/>
    <property type="match status" value="1"/>
</dbReference>
<name>A0A4Y8LEA6_9BACL</name>
<organism evidence="2 3">
    <name type="scientific">Jeotgalibacillus salarius</name>
    <dbReference type="NCBI Taxonomy" id="546023"/>
    <lineage>
        <taxon>Bacteria</taxon>
        <taxon>Bacillati</taxon>
        <taxon>Bacillota</taxon>
        <taxon>Bacilli</taxon>
        <taxon>Bacillales</taxon>
        <taxon>Caryophanaceae</taxon>
        <taxon>Jeotgalibacillus</taxon>
    </lineage>
</organism>